<evidence type="ECO:0000313" key="1">
    <source>
        <dbReference type="EMBL" id="KAF1942146.1"/>
    </source>
</evidence>
<gene>
    <name evidence="1" type="ORF">EJ02DRAFT_180721</name>
</gene>
<keyword evidence="2" id="KW-1185">Reference proteome</keyword>
<sequence length="51" mass="5822">MLFSFLFLSLSLSFFLLLSLLAGLLHCLVYMPSHTNRSIKDTQIPVRPRPS</sequence>
<evidence type="ECO:0000313" key="2">
    <source>
        <dbReference type="Proteomes" id="UP000800038"/>
    </source>
</evidence>
<reference evidence="1" key="1">
    <citation type="journal article" date="2020" name="Stud. Mycol.">
        <title>101 Dothideomycetes genomes: a test case for predicting lifestyles and emergence of pathogens.</title>
        <authorList>
            <person name="Haridas S."/>
            <person name="Albert R."/>
            <person name="Binder M."/>
            <person name="Bloem J."/>
            <person name="Labutti K."/>
            <person name="Salamov A."/>
            <person name="Andreopoulos B."/>
            <person name="Baker S."/>
            <person name="Barry K."/>
            <person name="Bills G."/>
            <person name="Bluhm B."/>
            <person name="Cannon C."/>
            <person name="Castanera R."/>
            <person name="Culley D."/>
            <person name="Daum C."/>
            <person name="Ezra D."/>
            <person name="Gonzalez J."/>
            <person name="Henrissat B."/>
            <person name="Kuo A."/>
            <person name="Liang C."/>
            <person name="Lipzen A."/>
            <person name="Lutzoni F."/>
            <person name="Magnuson J."/>
            <person name="Mondo S."/>
            <person name="Nolan M."/>
            <person name="Ohm R."/>
            <person name="Pangilinan J."/>
            <person name="Park H.-J."/>
            <person name="Ramirez L."/>
            <person name="Alfaro M."/>
            <person name="Sun H."/>
            <person name="Tritt A."/>
            <person name="Yoshinaga Y."/>
            <person name="Zwiers L.-H."/>
            <person name="Turgeon B."/>
            <person name="Goodwin S."/>
            <person name="Spatafora J."/>
            <person name="Crous P."/>
            <person name="Grigoriev I."/>
        </authorList>
    </citation>
    <scope>NUCLEOTIDE SEQUENCE</scope>
    <source>
        <strain evidence="1">CBS 161.51</strain>
    </source>
</reference>
<dbReference type="AlphaFoldDB" id="A0A6A5SU96"/>
<dbReference type="Proteomes" id="UP000800038">
    <property type="component" value="Unassembled WGS sequence"/>
</dbReference>
<protein>
    <submittedName>
        <fullName evidence="1">Uncharacterized protein</fullName>
    </submittedName>
</protein>
<dbReference type="EMBL" id="ML976038">
    <property type="protein sequence ID" value="KAF1942146.1"/>
    <property type="molecule type" value="Genomic_DNA"/>
</dbReference>
<accession>A0A6A5SU96</accession>
<name>A0A6A5SU96_9PLEO</name>
<organism evidence="1 2">
    <name type="scientific">Clathrospora elynae</name>
    <dbReference type="NCBI Taxonomy" id="706981"/>
    <lineage>
        <taxon>Eukaryota</taxon>
        <taxon>Fungi</taxon>
        <taxon>Dikarya</taxon>
        <taxon>Ascomycota</taxon>
        <taxon>Pezizomycotina</taxon>
        <taxon>Dothideomycetes</taxon>
        <taxon>Pleosporomycetidae</taxon>
        <taxon>Pleosporales</taxon>
        <taxon>Diademaceae</taxon>
        <taxon>Clathrospora</taxon>
    </lineage>
</organism>
<proteinExistence type="predicted"/>